<accession>A0A6C0IPL8</accession>
<name>A0A6C0IPL8_9ZZZZ</name>
<sequence length="193" mass="23297">MECTERKLENFSLKHYTYINQIFGDMGVREIISEVFPHKSLDFRVEEASDEFETGSDHHILYDKKKKKSICSVAQGHQNMLKNKNDTLCQSYSLMTYFGKKISRVRKDRQRAMCRLYREMINTSEFTDKLRDEIIENKQNRNLWQDFTKKKKTTYVKMDMQVIRKNMLDVLNKWEEYGYMYFMDEGECIPVKK</sequence>
<evidence type="ECO:0000313" key="1">
    <source>
        <dbReference type="EMBL" id="QHT94445.1"/>
    </source>
</evidence>
<proteinExistence type="predicted"/>
<organism evidence="1">
    <name type="scientific">viral metagenome</name>
    <dbReference type="NCBI Taxonomy" id="1070528"/>
    <lineage>
        <taxon>unclassified sequences</taxon>
        <taxon>metagenomes</taxon>
        <taxon>organismal metagenomes</taxon>
    </lineage>
</organism>
<reference evidence="1" key="1">
    <citation type="journal article" date="2020" name="Nature">
        <title>Giant virus diversity and host interactions through global metagenomics.</title>
        <authorList>
            <person name="Schulz F."/>
            <person name="Roux S."/>
            <person name="Paez-Espino D."/>
            <person name="Jungbluth S."/>
            <person name="Walsh D.A."/>
            <person name="Denef V.J."/>
            <person name="McMahon K.D."/>
            <person name="Konstantinidis K.T."/>
            <person name="Eloe-Fadrosh E.A."/>
            <person name="Kyrpides N.C."/>
            <person name="Woyke T."/>
        </authorList>
    </citation>
    <scope>NUCLEOTIDE SEQUENCE</scope>
    <source>
        <strain evidence="1">GVMAG-M-3300024258-28</strain>
    </source>
</reference>
<dbReference type="AlphaFoldDB" id="A0A6C0IPL8"/>
<dbReference type="EMBL" id="MN740221">
    <property type="protein sequence ID" value="QHT94445.1"/>
    <property type="molecule type" value="Genomic_DNA"/>
</dbReference>
<protein>
    <submittedName>
        <fullName evidence="1">Uncharacterized protein</fullName>
    </submittedName>
</protein>